<dbReference type="AlphaFoldDB" id="A0A3D9YYW5"/>
<dbReference type="Proteomes" id="UP000256900">
    <property type="component" value="Unassembled WGS sequence"/>
</dbReference>
<sequence>MTVSYLAGRYYAAAPAGARFKSAPLQSGLLLATPFTLTENLELTAIELVSTSLSVQQGVVKVALYSAINGVPSGAPVLTVDVRIPQVGRALWQVPTDGDGNPIPVALLAGSYFVVTMTVGNLTLRAIDGSTQEIESVFGRSDLSDPRPVSALTLPGAAVTALPLTFTGTESWQDWHGPAAAPAVYLAS</sequence>
<dbReference type="RefSeq" id="WP_115836033.1">
    <property type="nucleotide sequence ID" value="NZ_CP025086.1"/>
</dbReference>
<dbReference type="EMBL" id="QUMO01000002">
    <property type="protein sequence ID" value="REF87892.1"/>
    <property type="molecule type" value="Genomic_DNA"/>
</dbReference>
<keyword evidence="2" id="KW-1185">Reference proteome</keyword>
<reference evidence="1 2" key="1">
    <citation type="submission" date="2018-08" db="EMBL/GenBank/DDBJ databases">
        <title>Genomic Encyclopedia of Type Strains, Phase IV (KMG-IV): sequencing the most valuable type-strain genomes for metagenomic binning, comparative biology and taxonomic classification.</title>
        <authorList>
            <person name="Goeker M."/>
        </authorList>
    </citation>
    <scope>NUCLEOTIDE SEQUENCE [LARGE SCALE GENOMIC DNA]</scope>
    <source>
        <strain evidence="1 2">BW863</strain>
    </source>
</reference>
<evidence type="ECO:0000313" key="2">
    <source>
        <dbReference type="Proteomes" id="UP000256900"/>
    </source>
</evidence>
<gene>
    <name evidence="1" type="ORF">DES32_1529</name>
</gene>
<evidence type="ECO:0000313" key="1">
    <source>
        <dbReference type="EMBL" id="REF87892.1"/>
    </source>
</evidence>
<proteinExistence type="predicted"/>
<accession>A0A3D9YYW5</accession>
<protein>
    <submittedName>
        <fullName evidence="1">Uncharacterized protein</fullName>
    </submittedName>
</protein>
<organism evidence="1 2">
    <name type="scientific">Methylovirgula ligni</name>
    <dbReference type="NCBI Taxonomy" id="569860"/>
    <lineage>
        <taxon>Bacteria</taxon>
        <taxon>Pseudomonadati</taxon>
        <taxon>Pseudomonadota</taxon>
        <taxon>Alphaproteobacteria</taxon>
        <taxon>Hyphomicrobiales</taxon>
        <taxon>Beijerinckiaceae</taxon>
        <taxon>Methylovirgula</taxon>
    </lineage>
</organism>
<comment type="caution">
    <text evidence="1">The sequence shown here is derived from an EMBL/GenBank/DDBJ whole genome shotgun (WGS) entry which is preliminary data.</text>
</comment>
<name>A0A3D9YYW5_9HYPH</name>